<reference evidence="2" key="1">
    <citation type="journal article" date="2014" name="Int. J. Syst. Evol. Microbiol.">
        <title>Complete genome sequence of Corynebacterium casei LMG S-19264T (=DSM 44701T), isolated from a smear-ripened cheese.</title>
        <authorList>
            <consortium name="US DOE Joint Genome Institute (JGI-PGF)"/>
            <person name="Walter F."/>
            <person name="Albersmeier A."/>
            <person name="Kalinowski J."/>
            <person name="Ruckert C."/>
        </authorList>
    </citation>
    <scope>NUCLEOTIDE SEQUENCE</scope>
    <source>
        <strain evidence="2">CGMCC 4.7299</strain>
    </source>
</reference>
<dbReference type="EMBL" id="BMMX01000044">
    <property type="protein sequence ID" value="GGL14348.1"/>
    <property type="molecule type" value="Genomic_DNA"/>
</dbReference>
<protein>
    <recommendedName>
        <fullName evidence="1">HTH cro/C1-type domain-containing protein</fullName>
    </recommendedName>
</protein>
<name>A0A8J3C5T1_9ACTN</name>
<evidence type="ECO:0000313" key="3">
    <source>
        <dbReference type="Proteomes" id="UP000656042"/>
    </source>
</evidence>
<evidence type="ECO:0000259" key="1">
    <source>
        <dbReference type="PROSITE" id="PS50943"/>
    </source>
</evidence>
<dbReference type="AlphaFoldDB" id="A0A8J3C5T1"/>
<accession>A0A8J3C5T1</accession>
<dbReference type="InterPro" id="IPR001387">
    <property type="entry name" value="Cro/C1-type_HTH"/>
</dbReference>
<dbReference type="SUPFAM" id="SSF47413">
    <property type="entry name" value="lambda repressor-like DNA-binding domains"/>
    <property type="match status" value="1"/>
</dbReference>
<evidence type="ECO:0000313" key="2">
    <source>
        <dbReference type="EMBL" id="GGL14348.1"/>
    </source>
</evidence>
<dbReference type="InterPro" id="IPR010982">
    <property type="entry name" value="Lambda_DNA-bd_dom_sf"/>
</dbReference>
<reference evidence="2" key="2">
    <citation type="submission" date="2020-09" db="EMBL/GenBank/DDBJ databases">
        <authorList>
            <person name="Sun Q."/>
            <person name="Zhou Y."/>
        </authorList>
    </citation>
    <scope>NUCLEOTIDE SEQUENCE</scope>
    <source>
        <strain evidence="2">CGMCC 4.7299</strain>
    </source>
</reference>
<gene>
    <name evidence="2" type="ORF">GCM10012284_56380</name>
</gene>
<proteinExistence type="predicted"/>
<feature type="domain" description="HTH cro/C1-type" evidence="1">
    <location>
        <begin position="42"/>
        <end position="82"/>
    </location>
</feature>
<dbReference type="PROSITE" id="PS50943">
    <property type="entry name" value="HTH_CROC1"/>
    <property type="match status" value="1"/>
</dbReference>
<dbReference type="GO" id="GO:0003677">
    <property type="term" value="F:DNA binding"/>
    <property type="evidence" value="ECO:0007669"/>
    <property type="project" value="InterPro"/>
</dbReference>
<dbReference type="CDD" id="cd00093">
    <property type="entry name" value="HTH_XRE"/>
    <property type="match status" value="1"/>
</dbReference>
<dbReference type="SMART" id="SM00530">
    <property type="entry name" value="HTH_XRE"/>
    <property type="match status" value="1"/>
</dbReference>
<sequence length="147" mass="16321">MVRQPMRCTYAFQMPTPAPPPGFGTYLKEAIQAAGFPTPTHFARAVGTDPSVVLRWLSEEQRPTIRSIDRIAPVLGKSIQDLVRAAYPDRLTDHRPATPAMHPLVGELARILADDSPVPAADREALATVLDRMLAPYRKVLRRRRSA</sequence>
<organism evidence="2 3">
    <name type="scientific">Mangrovihabitans endophyticus</name>
    <dbReference type="NCBI Taxonomy" id="1751298"/>
    <lineage>
        <taxon>Bacteria</taxon>
        <taxon>Bacillati</taxon>
        <taxon>Actinomycetota</taxon>
        <taxon>Actinomycetes</taxon>
        <taxon>Micromonosporales</taxon>
        <taxon>Micromonosporaceae</taxon>
        <taxon>Mangrovihabitans</taxon>
    </lineage>
</organism>
<keyword evidence="3" id="KW-1185">Reference proteome</keyword>
<dbReference type="Pfam" id="PF13443">
    <property type="entry name" value="HTH_26"/>
    <property type="match status" value="1"/>
</dbReference>
<comment type="caution">
    <text evidence="2">The sequence shown here is derived from an EMBL/GenBank/DDBJ whole genome shotgun (WGS) entry which is preliminary data.</text>
</comment>
<dbReference type="Proteomes" id="UP000656042">
    <property type="component" value="Unassembled WGS sequence"/>
</dbReference>
<dbReference type="Gene3D" id="1.10.260.40">
    <property type="entry name" value="lambda repressor-like DNA-binding domains"/>
    <property type="match status" value="1"/>
</dbReference>